<comment type="caution">
    <text evidence="1">The sequence shown here is derived from an EMBL/GenBank/DDBJ whole genome shotgun (WGS) entry which is preliminary data.</text>
</comment>
<dbReference type="AlphaFoldDB" id="A0A6S7GW23"/>
<name>A0A6S7GW23_PARCT</name>
<reference evidence="1" key="1">
    <citation type="submission" date="2020-04" db="EMBL/GenBank/DDBJ databases">
        <authorList>
            <person name="Alioto T."/>
            <person name="Alioto T."/>
            <person name="Gomez Garrido J."/>
        </authorList>
    </citation>
    <scope>NUCLEOTIDE SEQUENCE</scope>
    <source>
        <strain evidence="1">A484AB</strain>
    </source>
</reference>
<evidence type="ECO:0000313" key="2">
    <source>
        <dbReference type="Proteomes" id="UP001152795"/>
    </source>
</evidence>
<accession>A0A6S7GW23</accession>
<feature type="non-terminal residue" evidence="1">
    <location>
        <position position="1"/>
    </location>
</feature>
<evidence type="ECO:0000313" key="1">
    <source>
        <dbReference type="EMBL" id="CAB3996153.1"/>
    </source>
</evidence>
<sequence>MKKQQSEMDVKFKALNFRLKCCNKVLGNEDRAAVDRPRKSDERIEQWSTEIENQIVLSDKCMQKLADFVKTIDQRAKEVELKHTQEKTMQFEKQLLEQKLEAALKETKIAEKTVKLPKLSITRSSLLSSTPTPTHGLANQKELLKATTINITIP</sequence>
<dbReference type="EMBL" id="CACRXK020002811">
    <property type="protein sequence ID" value="CAB3996153.1"/>
    <property type="molecule type" value="Genomic_DNA"/>
</dbReference>
<gene>
    <name evidence="1" type="ORF">PACLA_8A040584</name>
</gene>
<dbReference type="Proteomes" id="UP001152795">
    <property type="component" value="Unassembled WGS sequence"/>
</dbReference>
<proteinExistence type="predicted"/>
<organism evidence="1 2">
    <name type="scientific">Paramuricea clavata</name>
    <name type="common">Red gorgonian</name>
    <name type="synonym">Violescent sea-whip</name>
    <dbReference type="NCBI Taxonomy" id="317549"/>
    <lineage>
        <taxon>Eukaryota</taxon>
        <taxon>Metazoa</taxon>
        <taxon>Cnidaria</taxon>
        <taxon>Anthozoa</taxon>
        <taxon>Octocorallia</taxon>
        <taxon>Malacalcyonacea</taxon>
        <taxon>Plexauridae</taxon>
        <taxon>Paramuricea</taxon>
    </lineage>
</organism>
<keyword evidence="2" id="KW-1185">Reference proteome</keyword>
<protein>
    <submittedName>
        <fullName evidence="1">Uncharacterized protein</fullName>
    </submittedName>
</protein>